<keyword evidence="2" id="KW-0274">FAD</keyword>
<dbReference type="Gene3D" id="3.50.50.60">
    <property type="entry name" value="FAD/NAD(P)-binding domain"/>
    <property type="match status" value="3"/>
</dbReference>
<evidence type="ECO:0008006" key="7">
    <source>
        <dbReference type="Google" id="ProtNLM"/>
    </source>
</evidence>
<dbReference type="SUPFAM" id="SSF51905">
    <property type="entry name" value="FAD/NAD(P)-binding domain"/>
    <property type="match status" value="2"/>
</dbReference>
<dbReference type="GO" id="GO:0016491">
    <property type="term" value="F:oxidoreductase activity"/>
    <property type="evidence" value="ECO:0007669"/>
    <property type="project" value="UniProtKB-KW"/>
</dbReference>
<evidence type="ECO:0000256" key="2">
    <source>
        <dbReference type="ARBA" id="ARBA00022827"/>
    </source>
</evidence>
<name>A0A9P9E4M4_9PLEO</name>
<keyword evidence="6" id="KW-1185">Reference proteome</keyword>
<organism evidence="5 6">
    <name type="scientific">Dendryphion nanum</name>
    <dbReference type="NCBI Taxonomy" id="256645"/>
    <lineage>
        <taxon>Eukaryota</taxon>
        <taxon>Fungi</taxon>
        <taxon>Dikarya</taxon>
        <taxon>Ascomycota</taxon>
        <taxon>Pezizomycotina</taxon>
        <taxon>Dothideomycetes</taxon>
        <taxon>Pleosporomycetidae</taxon>
        <taxon>Pleosporales</taxon>
        <taxon>Torulaceae</taxon>
        <taxon>Dendryphion</taxon>
    </lineage>
</organism>
<dbReference type="GO" id="GO:0006281">
    <property type="term" value="P:DNA repair"/>
    <property type="evidence" value="ECO:0007669"/>
    <property type="project" value="InterPro"/>
</dbReference>
<evidence type="ECO:0000256" key="4">
    <source>
        <dbReference type="SAM" id="MobiDB-lite"/>
    </source>
</evidence>
<dbReference type="InterPro" id="IPR011257">
    <property type="entry name" value="DNA_glycosylase"/>
</dbReference>
<gene>
    <name evidence="5" type="ORF">B0J11DRAFT_504579</name>
</gene>
<dbReference type="PANTHER" id="PTHR23023">
    <property type="entry name" value="DIMETHYLANILINE MONOOXYGENASE"/>
    <property type="match status" value="1"/>
</dbReference>
<dbReference type="InterPro" id="IPR050346">
    <property type="entry name" value="FMO-like"/>
</dbReference>
<feature type="region of interest" description="Disordered" evidence="4">
    <location>
        <begin position="577"/>
        <end position="638"/>
    </location>
</feature>
<dbReference type="EMBL" id="JAGMWT010000004">
    <property type="protein sequence ID" value="KAH7130823.1"/>
    <property type="molecule type" value="Genomic_DNA"/>
</dbReference>
<keyword evidence="1" id="KW-0285">Flavoprotein</keyword>
<reference evidence="5" key="1">
    <citation type="journal article" date="2021" name="Nat. Commun.">
        <title>Genetic determinants of endophytism in the Arabidopsis root mycobiome.</title>
        <authorList>
            <person name="Mesny F."/>
            <person name="Miyauchi S."/>
            <person name="Thiergart T."/>
            <person name="Pickel B."/>
            <person name="Atanasova L."/>
            <person name="Karlsson M."/>
            <person name="Huettel B."/>
            <person name="Barry K.W."/>
            <person name="Haridas S."/>
            <person name="Chen C."/>
            <person name="Bauer D."/>
            <person name="Andreopoulos W."/>
            <person name="Pangilinan J."/>
            <person name="LaButti K."/>
            <person name="Riley R."/>
            <person name="Lipzen A."/>
            <person name="Clum A."/>
            <person name="Drula E."/>
            <person name="Henrissat B."/>
            <person name="Kohler A."/>
            <person name="Grigoriev I.V."/>
            <person name="Martin F.M."/>
            <person name="Hacquard S."/>
        </authorList>
    </citation>
    <scope>NUCLEOTIDE SEQUENCE</scope>
    <source>
        <strain evidence="5">MPI-CAGE-CH-0243</strain>
    </source>
</reference>
<dbReference type="InterPro" id="IPR036188">
    <property type="entry name" value="FAD/NAD-bd_sf"/>
</dbReference>
<accession>A0A9P9E4M4</accession>
<sequence>MTDTQDLHLIVIGAGMYGIQAARTYLEFHPAHKVIILEADSCVGGVWSANRVYDAFWTQSPLEIWEFSDRPLNVGTEETYHEYFQARHFTKYFEEYVDKKKFNGISLKDRVLHKAKVERLWKEGDMWHTKTPMGTFKAPKVVDASGLTSIPNLPDILGAEEFTGTIIHHKEFGQSNILQRKRRVIVVGGGKSAADVVYACAKHGLKVSWVIRKSGNGPAAYLPPDSPIGFYKDSNSSFHHRFMGTLTTCIYTKETWWTWFLERTTIGRRLLKLIWAGVQKELSKRSQYEREDGQENGFANLKPDTGIYWQNDSSSVNQRPDFFNVVAQQVKVYRQNIERIGPRDMLLADGSVIETDAIVYCTGWRASTPYLDPATAHSLGIATSVSAENAKISAKWRILEEMADVEVLRRFPILAEAPPHYKHELTATPFRLYNAMLPINDHSIVFLGKMILANGTYNAEVQSLFAVAVFDGRITLPDTTKMEEEVALVTAWQRRRYPAKGNAGNWFFFDVVPYTDAVLAQLGITGHRAGEFGGFFTAMKAKALRGIIEELKAKEVNAHVNVDTKVKSCFSLGAMVPRPANGTHARRSPTRRSTRKRNITTQPSPISKLPPSPSPSPSPLSVNSRSDTEAQPSSPVLRRSERDAYLTLLAVETCESEMMAETLSRASFDLQNIRHLFQPDAWFLKTSLPNSPNSHHHHPAPRYGTATFTPQAQASYAFVNAVAALETAARNLTASSAALANVFHPLPYRPSVTQVLPRTAAQSPARKARTITKKTKTVSDFFDPFNIQPTPPGLCFSLAPSEFGLIQERIRNDLWALVVQTILWNQTTARAGRPVLFKLLSTYPAPEAMVAANLEDVLTIIGRLGLQNKRSALLIDLAKAWLVAPPDPSRRYARKNYPFPGNNWNIADGMLIEGDDPQPGYEIAHLPGVGPYAIDSYRIFYRDTLRGVGAAPHEVFEPEWKRVVPGDKDLRAYLKWKWRQEGWEWDMLTGQRVPIPNSAP</sequence>
<dbReference type="SUPFAM" id="SSF48150">
    <property type="entry name" value="DNA-glycosylase"/>
    <property type="match status" value="1"/>
</dbReference>
<evidence type="ECO:0000256" key="3">
    <source>
        <dbReference type="ARBA" id="ARBA00023002"/>
    </source>
</evidence>
<feature type="compositionally biased region" description="Polar residues" evidence="4">
    <location>
        <begin position="622"/>
        <end position="634"/>
    </location>
</feature>
<evidence type="ECO:0000313" key="6">
    <source>
        <dbReference type="Proteomes" id="UP000700596"/>
    </source>
</evidence>
<feature type="compositionally biased region" description="Pro residues" evidence="4">
    <location>
        <begin position="608"/>
        <end position="618"/>
    </location>
</feature>
<evidence type="ECO:0000256" key="1">
    <source>
        <dbReference type="ARBA" id="ARBA00022630"/>
    </source>
</evidence>
<dbReference type="Gene3D" id="1.10.340.30">
    <property type="entry name" value="Hypothetical protein, domain 2"/>
    <property type="match status" value="1"/>
</dbReference>
<protein>
    <recommendedName>
        <fullName evidence="7">FAD/NAD(P)-binding domain-containing protein</fullName>
    </recommendedName>
</protein>
<dbReference type="AlphaFoldDB" id="A0A9P9E4M4"/>
<dbReference type="Proteomes" id="UP000700596">
    <property type="component" value="Unassembled WGS sequence"/>
</dbReference>
<dbReference type="OrthoDB" id="2915840at2759"/>
<evidence type="ECO:0000313" key="5">
    <source>
        <dbReference type="EMBL" id="KAH7130823.1"/>
    </source>
</evidence>
<keyword evidence="3" id="KW-0560">Oxidoreductase</keyword>
<feature type="compositionally biased region" description="Basic residues" evidence="4">
    <location>
        <begin position="584"/>
        <end position="598"/>
    </location>
</feature>
<proteinExistence type="predicted"/>
<comment type="caution">
    <text evidence="5">The sequence shown here is derived from an EMBL/GenBank/DDBJ whole genome shotgun (WGS) entry which is preliminary data.</text>
</comment>
<dbReference type="Pfam" id="PF13738">
    <property type="entry name" value="Pyr_redox_3"/>
    <property type="match status" value="1"/>
</dbReference>